<organism evidence="3 4">
    <name type="scientific">Limimaricola cinnabarinus LL-001</name>
    <dbReference type="NCBI Taxonomy" id="1337093"/>
    <lineage>
        <taxon>Bacteria</taxon>
        <taxon>Pseudomonadati</taxon>
        <taxon>Pseudomonadota</taxon>
        <taxon>Alphaproteobacteria</taxon>
        <taxon>Rhodobacterales</taxon>
        <taxon>Paracoccaceae</taxon>
        <taxon>Limimaricola</taxon>
    </lineage>
</organism>
<comment type="caution">
    <text evidence="3">The sequence shown here is derived from an EMBL/GenBank/DDBJ whole genome shotgun (WGS) entry which is preliminary data.</text>
</comment>
<keyword evidence="4" id="KW-1185">Reference proteome</keyword>
<evidence type="ECO:0000256" key="2">
    <source>
        <dbReference type="SAM" id="SignalP"/>
    </source>
</evidence>
<protein>
    <recommendedName>
        <fullName evidence="5">Secreted protein</fullName>
    </recommendedName>
</protein>
<dbReference type="Proteomes" id="UP000016566">
    <property type="component" value="Unassembled WGS sequence"/>
</dbReference>
<feature type="signal peptide" evidence="2">
    <location>
        <begin position="1"/>
        <end position="21"/>
    </location>
</feature>
<name>U3AIL8_9RHOB</name>
<evidence type="ECO:0008006" key="5">
    <source>
        <dbReference type="Google" id="ProtNLM"/>
    </source>
</evidence>
<dbReference type="STRING" id="1337093.MBELCI_3571"/>
<dbReference type="EMBL" id="BATB01000099">
    <property type="protein sequence ID" value="GAD57519.1"/>
    <property type="molecule type" value="Genomic_DNA"/>
</dbReference>
<evidence type="ECO:0000256" key="1">
    <source>
        <dbReference type="SAM" id="MobiDB-lite"/>
    </source>
</evidence>
<keyword evidence="2" id="KW-0732">Signal</keyword>
<gene>
    <name evidence="3" type="ORF">MBELCI_3571</name>
</gene>
<feature type="region of interest" description="Disordered" evidence="1">
    <location>
        <begin position="50"/>
        <end position="115"/>
    </location>
</feature>
<sequence length="125" mass="12958">MMRACLISLALTLGSAAPVRAEALYLGNKKFDTGNRAMMEAIVQQCTDVARDTGRGGANGEGPSDPQAESERAGQTSTRRFDDGASGVALDQLASGDDESESPGETIPDMSGISEGLCQEAGIIY</sequence>
<dbReference type="OrthoDB" id="9853972at2"/>
<evidence type="ECO:0000313" key="3">
    <source>
        <dbReference type="EMBL" id="GAD57519.1"/>
    </source>
</evidence>
<dbReference type="AlphaFoldDB" id="U3AIL8"/>
<evidence type="ECO:0000313" key="4">
    <source>
        <dbReference type="Proteomes" id="UP000016566"/>
    </source>
</evidence>
<reference evidence="3" key="1">
    <citation type="journal article" date="2013" name="Genome Announc.">
        <title>Draft Genome Sequence of Loktanella cinnabarina LL-001T, Isolated from Deep-Sea Floor Sediment.</title>
        <authorList>
            <person name="Nishi S."/>
            <person name="Tsubouchi T."/>
            <person name="Takaki Y."/>
            <person name="Koyanagi R."/>
            <person name="Satoh N."/>
            <person name="Maruyama T."/>
            <person name="Hatada Y."/>
        </authorList>
    </citation>
    <scope>NUCLEOTIDE SEQUENCE [LARGE SCALE GENOMIC DNA]</scope>
    <source>
        <strain evidence="3">LL-001</strain>
    </source>
</reference>
<proteinExistence type="predicted"/>
<accession>U3AIL8</accession>
<feature type="chain" id="PRO_5004637857" description="Secreted protein" evidence="2">
    <location>
        <begin position="22"/>
        <end position="125"/>
    </location>
</feature>
<dbReference type="RefSeq" id="WP_021695617.1">
    <property type="nucleotide sequence ID" value="NZ_BATB01000099.1"/>
</dbReference>